<protein>
    <recommendedName>
        <fullName evidence="3">Glycosyl transferase family 1 domain-containing protein</fullName>
    </recommendedName>
</protein>
<organism evidence="4 5">
    <name type="scientific">Helicobacter suis</name>
    <dbReference type="NCBI Taxonomy" id="104628"/>
    <lineage>
        <taxon>Bacteria</taxon>
        <taxon>Pseudomonadati</taxon>
        <taxon>Campylobacterota</taxon>
        <taxon>Epsilonproteobacteria</taxon>
        <taxon>Campylobacterales</taxon>
        <taxon>Helicobacteraceae</taxon>
        <taxon>Helicobacter</taxon>
    </lineage>
</organism>
<evidence type="ECO:0000313" key="5">
    <source>
        <dbReference type="Proteomes" id="UP000509742"/>
    </source>
</evidence>
<keyword evidence="1" id="KW-0808">Transferase</keyword>
<feature type="domain" description="Glycosyl transferase family 1" evidence="3">
    <location>
        <begin position="263"/>
        <end position="411"/>
    </location>
</feature>
<dbReference type="CDD" id="cd03801">
    <property type="entry name" value="GT4_PimA-like"/>
    <property type="match status" value="1"/>
</dbReference>
<sequence length="436" mass="50975">MTILFTTEQFYPLQTGTAIADYNLCLALSRFGHVIYVITSSMFNFSRLTRKGPIRLISSGGLSKEAVEISPNLFVIDFFIVYEEDNWRGQLEDYQKFLISFECDLLVNIALRTWSTDYILDKFPLVKAKKKILRSHEEWSIMDNIVSWKRFIKDALKALLTLHIIHRDSHPWWQQYRLKKSLKYYDCVYFLHKGSHGYDYLKPYCTADILPNGVFEKDICPPKTITSALTEQQNNRTTEQQNNRTTEQQNNRTTEQLADLLLKPYVLNVSNYYKEKGQDFVLQAYYLSLAKFPLVFVGSLDRGYCLDYLQELKRQLDQKHGFKEVYFFYKIERSQVLALFQQATLFLHGSRAPYDNFPMVILESMQFGIPFICTDIGNVKELCAELIVHTPEQMAEKINAFLGNPDYYNKVARDLNQTVQGYTYEKIAKKLEALVD</sequence>
<accession>A0ABM7KZU1</accession>
<keyword evidence="5" id="KW-1185">Reference proteome</keyword>
<dbReference type="EMBL" id="AP023036">
    <property type="protein sequence ID" value="BCD45938.1"/>
    <property type="molecule type" value="Genomic_DNA"/>
</dbReference>
<reference evidence="4 5" key="1">
    <citation type="submission" date="2020-04" db="EMBL/GenBank/DDBJ databases">
        <title>Genomic analysis of gastric non-Helicobacter pylori Helicobacters isolated in Japan.</title>
        <authorList>
            <person name="Suzuki M."/>
            <person name="Rimbara E."/>
        </authorList>
    </citation>
    <scope>NUCLEOTIDE SEQUENCE [LARGE SCALE GENOMIC DNA]</scope>
    <source>
        <strain evidence="4 5">NHP19-0020</strain>
    </source>
</reference>
<dbReference type="Gene3D" id="3.40.50.2000">
    <property type="entry name" value="Glycogen Phosphorylase B"/>
    <property type="match status" value="1"/>
</dbReference>
<name>A0ABM7KZU1_9HELI</name>
<feature type="region of interest" description="Disordered" evidence="2">
    <location>
        <begin position="231"/>
        <end position="253"/>
    </location>
</feature>
<dbReference type="Proteomes" id="UP000509742">
    <property type="component" value="Chromosome"/>
</dbReference>
<dbReference type="RefSeq" id="WP_176486159.1">
    <property type="nucleotide sequence ID" value="NZ_AP023036.1"/>
</dbReference>
<evidence type="ECO:0000256" key="2">
    <source>
        <dbReference type="SAM" id="MobiDB-lite"/>
    </source>
</evidence>
<proteinExistence type="predicted"/>
<evidence type="ECO:0000313" key="4">
    <source>
        <dbReference type="EMBL" id="BCD45938.1"/>
    </source>
</evidence>
<dbReference type="Pfam" id="PF00534">
    <property type="entry name" value="Glycos_transf_1"/>
    <property type="match status" value="1"/>
</dbReference>
<dbReference type="PANTHER" id="PTHR46401:SF2">
    <property type="entry name" value="GLYCOSYLTRANSFERASE WBBK-RELATED"/>
    <property type="match status" value="1"/>
</dbReference>
<gene>
    <name evidence="4" type="ORF">NHP190020_09770</name>
</gene>
<evidence type="ECO:0000256" key="1">
    <source>
        <dbReference type="ARBA" id="ARBA00022679"/>
    </source>
</evidence>
<dbReference type="SUPFAM" id="SSF53756">
    <property type="entry name" value="UDP-Glycosyltransferase/glycogen phosphorylase"/>
    <property type="match status" value="1"/>
</dbReference>
<evidence type="ECO:0000259" key="3">
    <source>
        <dbReference type="Pfam" id="PF00534"/>
    </source>
</evidence>
<dbReference type="InterPro" id="IPR001296">
    <property type="entry name" value="Glyco_trans_1"/>
</dbReference>
<dbReference type="PANTHER" id="PTHR46401">
    <property type="entry name" value="GLYCOSYLTRANSFERASE WBBK-RELATED"/>
    <property type="match status" value="1"/>
</dbReference>